<evidence type="ECO:0000256" key="5">
    <source>
        <dbReference type="ARBA" id="ARBA00022692"/>
    </source>
</evidence>
<dbReference type="EMBL" id="VZRG01000286">
    <property type="protein sequence ID" value="NWT51601.1"/>
    <property type="molecule type" value="Genomic_DNA"/>
</dbReference>
<dbReference type="PRINTS" id="PR00360">
    <property type="entry name" value="C2DOMAIN"/>
</dbReference>
<comment type="caution">
    <text evidence="18">The sequence shown here is derived from an EMBL/GenBank/DDBJ whole genome shotgun (WGS) entry which is preliminary data.</text>
</comment>
<comment type="similarity">
    <text evidence="4">Belongs to the MCTP family.</text>
</comment>
<dbReference type="SUPFAM" id="SSF49562">
    <property type="entry name" value="C2 domain (Calcium/lipid-binding domain, CaLB)"/>
    <property type="match status" value="3"/>
</dbReference>
<dbReference type="InterPro" id="IPR000008">
    <property type="entry name" value="C2_dom"/>
</dbReference>
<keyword evidence="9" id="KW-0256">Endoplasmic reticulum</keyword>
<dbReference type="InterPro" id="IPR035892">
    <property type="entry name" value="C2_domain_sf"/>
</dbReference>
<reference evidence="18 19" key="1">
    <citation type="submission" date="2019-09" db="EMBL/GenBank/DDBJ databases">
        <title>Bird 10,000 Genomes (B10K) Project - Family phase.</title>
        <authorList>
            <person name="Zhang G."/>
        </authorList>
    </citation>
    <scope>NUCLEOTIDE SEQUENCE [LARGE SCALE GENOMIC DNA]</scope>
    <source>
        <strain evidence="18">B10K-DU-002-60</strain>
        <tissue evidence="18">Muscle</tissue>
    </source>
</reference>
<keyword evidence="6" id="KW-0479">Metal-binding</keyword>
<evidence type="ECO:0000256" key="14">
    <source>
        <dbReference type="ARBA" id="ARBA00023329"/>
    </source>
</evidence>
<dbReference type="AlphaFoldDB" id="A0A7K5P8F2"/>
<feature type="domain" description="C2" evidence="17">
    <location>
        <begin position="276"/>
        <end position="393"/>
    </location>
</feature>
<evidence type="ECO:0000256" key="12">
    <source>
        <dbReference type="ARBA" id="ARBA00023018"/>
    </source>
</evidence>
<dbReference type="CDD" id="cd08376">
    <property type="entry name" value="C2B_MCTP_PRT"/>
    <property type="match status" value="1"/>
</dbReference>
<evidence type="ECO:0000256" key="9">
    <source>
        <dbReference type="ARBA" id="ARBA00022824"/>
    </source>
</evidence>
<dbReference type="InterPro" id="IPR013583">
    <property type="entry name" value="MCTP_C"/>
</dbReference>
<evidence type="ECO:0000256" key="6">
    <source>
        <dbReference type="ARBA" id="ARBA00022723"/>
    </source>
</evidence>
<feature type="domain" description="C2" evidence="17">
    <location>
        <begin position="427"/>
        <end position="550"/>
    </location>
</feature>
<keyword evidence="11 16" id="KW-1133">Transmembrane helix</keyword>
<keyword evidence="10" id="KW-0106">Calcium</keyword>
<evidence type="ECO:0000259" key="17">
    <source>
        <dbReference type="PROSITE" id="PS50004"/>
    </source>
</evidence>
<comment type="subcellular location">
    <subcellularLocation>
        <location evidence="3">Cytoplasmic vesicle</location>
        <location evidence="3">Secretory vesicle</location>
        <location evidence="3">Synaptic vesicle membrane</location>
        <topology evidence="3">Multi-pass membrane protein</topology>
    </subcellularLocation>
    <subcellularLocation>
        <location evidence="2">Endoplasmic reticulum membrane</location>
    </subcellularLocation>
    <subcellularLocation>
        <location evidence="1">Recycling endosome</location>
    </subcellularLocation>
</comment>
<keyword evidence="13 16" id="KW-0472">Membrane</keyword>
<dbReference type="PANTHER" id="PTHR45911:SF3">
    <property type="entry name" value="DYSFERLIN-RELATED"/>
    <property type="match status" value="1"/>
</dbReference>
<keyword evidence="12" id="KW-0770">Synapse</keyword>
<dbReference type="GO" id="GO:0046928">
    <property type="term" value="P:regulation of neurotransmitter secretion"/>
    <property type="evidence" value="ECO:0007669"/>
    <property type="project" value="TreeGrafter"/>
</dbReference>
<evidence type="ECO:0000313" key="18">
    <source>
        <dbReference type="EMBL" id="NWT51601.1"/>
    </source>
</evidence>
<protein>
    <recommendedName>
        <fullName evidence="15">Multiple C2 and transmembrane domain-containing protein 1</fullName>
    </recommendedName>
</protein>
<evidence type="ECO:0000256" key="15">
    <source>
        <dbReference type="ARBA" id="ARBA00074931"/>
    </source>
</evidence>
<feature type="transmembrane region" description="Helical" evidence="16">
    <location>
        <begin position="741"/>
        <end position="769"/>
    </location>
</feature>
<feature type="non-terminal residue" evidence="18">
    <location>
        <position position="1"/>
    </location>
</feature>
<evidence type="ECO:0000256" key="16">
    <source>
        <dbReference type="SAM" id="Phobius"/>
    </source>
</evidence>
<feature type="non-terminal residue" evidence="18">
    <location>
        <position position="825"/>
    </location>
</feature>
<dbReference type="FunFam" id="2.60.40.150:FF:000068">
    <property type="entry name" value="multiple C2 and transmembrane domain-containing protein 1 isoform X2"/>
    <property type="match status" value="1"/>
</dbReference>
<evidence type="ECO:0000256" key="1">
    <source>
        <dbReference type="ARBA" id="ARBA00004172"/>
    </source>
</evidence>
<dbReference type="Pfam" id="PF00168">
    <property type="entry name" value="C2"/>
    <property type="match status" value="3"/>
</dbReference>
<keyword evidence="19" id="KW-1185">Reference proteome</keyword>
<evidence type="ECO:0000256" key="4">
    <source>
        <dbReference type="ARBA" id="ARBA00007923"/>
    </source>
</evidence>
<dbReference type="Proteomes" id="UP000532437">
    <property type="component" value="Unassembled WGS sequence"/>
</dbReference>
<evidence type="ECO:0000256" key="8">
    <source>
        <dbReference type="ARBA" id="ARBA00022753"/>
    </source>
</evidence>
<feature type="domain" description="C2" evidence="17">
    <location>
        <begin position="59"/>
        <end position="176"/>
    </location>
</feature>
<proteinExistence type="inferred from homology"/>
<dbReference type="SMART" id="SM00239">
    <property type="entry name" value="C2"/>
    <property type="match status" value="3"/>
</dbReference>
<dbReference type="GO" id="GO:0005509">
    <property type="term" value="F:calcium ion binding"/>
    <property type="evidence" value="ECO:0007669"/>
    <property type="project" value="TreeGrafter"/>
</dbReference>
<dbReference type="GO" id="GO:0030672">
    <property type="term" value="C:synaptic vesicle membrane"/>
    <property type="evidence" value="ECO:0007669"/>
    <property type="project" value="UniProtKB-SubCell"/>
</dbReference>
<dbReference type="Gene3D" id="2.60.40.150">
    <property type="entry name" value="C2 domain"/>
    <property type="match status" value="3"/>
</dbReference>
<dbReference type="CDD" id="cd04042">
    <property type="entry name" value="C2A_MCTP_PRT"/>
    <property type="match status" value="1"/>
</dbReference>
<keyword evidence="7" id="KW-0677">Repeat</keyword>
<evidence type="ECO:0000256" key="11">
    <source>
        <dbReference type="ARBA" id="ARBA00022989"/>
    </source>
</evidence>
<feature type="transmembrane region" description="Helical" evidence="16">
    <location>
        <begin position="635"/>
        <end position="665"/>
    </location>
</feature>
<keyword evidence="5 16" id="KW-0812">Transmembrane</keyword>
<dbReference type="CDD" id="cd08377">
    <property type="entry name" value="C2C_MCTP_PRT"/>
    <property type="match status" value="1"/>
</dbReference>
<evidence type="ECO:0000313" key="19">
    <source>
        <dbReference type="Proteomes" id="UP000532437"/>
    </source>
</evidence>
<keyword evidence="14" id="KW-0968">Cytoplasmic vesicle</keyword>
<dbReference type="FunFam" id="2.60.40.150:FF:000019">
    <property type="entry name" value="Multiple C2 and transmembrane domain-containing protein 2 isoform 1"/>
    <property type="match status" value="1"/>
</dbReference>
<sequence length="825" mass="94416">PAAHLSHQKSSSLPSTACLEQLLQGSLAAGRIQDQRTEDGDSSAVRAGPRRVSAYRAGTNSFGSSNADFPPGDPGIYQLDITLRRGQNLAARDRGGTSDPYVKFKLGGKEVFRSKTVHKNLNPVWEEKTCILIDNLREPLYIKVFDYDFGIQDDFIGSAFLDLMSLELNRQTDVTLSLKDPHYPDHDLGSIFLSVLLAPGDQREATMLMRKSWKRSSKNNDDLLPSMPHRSGNFWHRIYCPSKCVLMTVFFVSVNKHHGGDFGVVLTKSFVSLKFQTQSLRLSDLHRKSQLWRGIVSVTLVEGRELKAMDANGFSDPYVKFRLGHQKYKSKIVPKTLNPQWREQFDFHLYEERGGIIDITVWDKDVGKKDDFIGRCQVDLSTLSKEQTHKLDMPLEEGEGYLLLLVTLTASAAVTISDLSINTLEDQKEREEILKRYSPMMMFHNISDVGFLQVKVIRAEALMAADVTGKCKSDPFCVVELNNDRLLTHTVYRNLNPEWNKIFIFNVKDIHSVLEVTVYDEDRDRSADFLGKVAIPLLSIQNGEQKAYVLKNKQLTGPTKGVIYLEINVIFNAVKASIQTLMPKEPKYIEEEDRLSKQLLLRNFIRVKHCIMALVTAACYISSCFDWDSPPRSLTAFLLFLFVVWNFELYMIPLALLLLLAWNYFLIVSGKDNRQHDTVVEDMLEDEEEEDDRDDKDTEKKGFMNRLYAIQEVCVTVQNILDEIASFGERIKNTFNWTVPFLSWLAIFVLSVFTVILYFIPLRYIVLVWGINKFTKKIRNPYAIDNNELLDFLSRVPSDVQVMQYHELKQDPTHSPSKRKKNNPA</sequence>
<evidence type="ECO:0000256" key="13">
    <source>
        <dbReference type="ARBA" id="ARBA00023136"/>
    </source>
</evidence>
<evidence type="ECO:0000256" key="10">
    <source>
        <dbReference type="ARBA" id="ARBA00022837"/>
    </source>
</evidence>
<dbReference type="PANTHER" id="PTHR45911">
    <property type="entry name" value="C2 DOMAIN-CONTAINING PROTEIN"/>
    <property type="match status" value="1"/>
</dbReference>
<dbReference type="Pfam" id="PF08372">
    <property type="entry name" value="PRT_C"/>
    <property type="match status" value="1"/>
</dbReference>
<dbReference type="FunFam" id="2.60.40.150:FF:000050">
    <property type="entry name" value="Multiple C2 and transmembrane domain containing 1"/>
    <property type="match status" value="1"/>
</dbReference>
<organism evidence="18 19">
    <name type="scientific">Erythrocercus mccallii</name>
    <dbReference type="NCBI Taxonomy" id="107208"/>
    <lineage>
        <taxon>Eukaryota</taxon>
        <taxon>Metazoa</taxon>
        <taxon>Chordata</taxon>
        <taxon>Craniata</taxon>
        <taxon>Vertebrata</taxon>
        <taxon>Euteleostomi</taxon>
        <taxon>Archelosauria</taxon>
        <taxon>Archosauria</taxon>
        <taxon>Dinosauria</taxon>
        <taxon>Saurischia</taxon>
        <taxon>Theropoda</taxon>
        <taxon>Coelurosauria</taxon>
        <taxon>Aves</taxon>
        <taxon>Neognathae</taxon>
        <taxon>Neoaves</taxon>
        <taxon>Telluraves</taxon>
        <taxon>Australaves</taxon>
        <taxon>Passeriformes</taxon>
        <taxon>Corvoidea</taxon>
        <taxon>Dicruridae</taxon>
        <taxon>Erythrocercus</taxon>
    </lineage>
</organism>
<dbReference type="GO" id="GO:0055037">
    <property type="term" value="C:recycling endosome"/>
    <property type="evidence" value="ECO:0007669"/>
    <property type="project" value="UniProtKB-SubCell"/>
</dbReference>
<evidence type="ECO:0000256" key="7">
    <source>
        <dbReference type="ARBA" id="ARBA00022737"/>
    </source>
</evidence>
<evidence type="ECO:0000256" key="2">
    <source>
        <dbReference type="ARBA" id="ARBA00004586"/>
    </source>
</evidence>
<gene>
    <name evidence="18" type="primary">Mctp1</name>
    <name evidence="18" type="ORF">ERYMCC_R08223</name>
</gene>
<accession>A0A7K5P8F2</accession>
<keyword evidence="8" id="KW-0967">Endosome</keyword>
<dbReference type="GO" id="GO:0005789">
    <property type="term" value="C:endoplasmic reticulum membrane"/>
    <property type="evidence" value="ECO:0007669"/>
    <property type="project" value="UniProtKB-SubCell"/>
</dbReference>
<evidence type="ECO:0000256" key="3">
    <source>
        <dbReference type="ARBA" id="ARBA00004644"/>
    </source>
</evidence>
<dbReference type="PROSITE" id="PS50004">
    <property type="entry name" value="C2"/>
    <property type="match status" value="3"/>
</dbReference>
<name>A0A7K5P8F2_9CORV</name>